<reference evidence="1 2" key="1">
    <citation type="submission" date="2021-01" db="EMBL/GenBank/DDBJ databases">
        <title>Carboxyliciviraga sp.nov., isolated from coastal sediments.</title>
        <authorList>
            <person name="Lu D."/>
            <person name="Zhang T."/>
        </authorList>
    </citation>
    <scope>NUCLEOTIDE SEQUENCE [LARGE SCALE GENOMIC DNA]</scope>
    <source>
        <strain evidence="1 2">N1Y132</strain>
    </source>
</reference>
<proteinExistence type="predicted"/>
<evidence type="ECO:0000313" key="1">
    <source>
        <dbReference type="EMBL" id="MBK3518525.1"/>
    </source>
</evidence>
<dbReference type="GO" id="GO:0016787">
    <property type="term" value="F:hydrolase activity"/>
    <property type="evidence" value="ECO:0007669"/>
    <property type="project" value="UniProtKB-KW"/>
</dbReference>
<dbReference type="EMBL" id="JAENRR010000036">
    <property type="protein sequence ID" value="MBK3518525.1"/>
    <property type="molecule type" value="Genomic_DNA"/>
</dbReference>
<protein>
    <submittedName>
        <fullName evidence="1">Acyloxyacyl hydrolase</fullName>
    </submittedName>
</protein>
<keyword evidence="1" id="KW-0378">Hydrolase</keyword>
<dbReference type="Proteomes" id="UP000605676">
    <property type="component" value="Unassembled WGS sequence"/>
</dbReference>
<accession>A0ABS1HLM9</accession>
<evidence type="ECO:0000313" key="2">
    <source>
        <dbReference type="Proteomes" id="UP000605676"/>
    </source>
</evidence>
<dbReference type="RefSeq" id="WP_200465753.1">
    <property type="nucleotide sequence ID" value="NZ_JAENRR010000036.1"/>
</dbReference>
<name>A0ABS1HLM9_9BACT</name>
<dbReference type="InterPro" id="IPR018550">
    <property type="entry name" value="Lipid-A_deacylase-rel"/>
</dbReference>
<sequence length="364" mass="41554">MSYIGKMTMPKLNIYLSMQLFLMSVIGITAMAQTNQSEAPVFYASSLYYGKFQVHTKSLYPYNGTNPYGVEFEISRFLLSENIRERFGTFIKWGIGLNYVNFDHSDLGYSISSVAYIEPFIKPRGRWRYSLKLGSGLAYMSHPYDEISNPQNLTYSTRFAFPLFGGFSAYYFIRKQLAIKVTASFQHISNGGIKQPNLGINYPVLALGVEFTNQHYTIPPKKKLLQYNKETRLDVLVGYSLKEDTTNTNNQNVVTLFINQNWQVSRINAINVSAMFEYHQLADSYGEAEQWSVAPLVGNEFLLGQLRFGQQIGLYIMKGAKAPNDVLQNYYLRYKVNSRLMAGVNLKAHGRVADYLSFQLGLMF</sequence>
<dbReference type="Gene3D" id="2.40.160.20">
    <property type="match status" value="1"/>
</dbReference>
<gene>
    <name evidence="1" type="ORF">JIV24_14365</name>
</gene>
<comment type="caution">
    <text evidence="1">The sequence shown here is derived from an EMBL/GenBank/DDBJ whole genome shotgun (WGS) entry which is preliminary data.</text>
</comment>
<keyword evidence="2" id="KW-1185">Reference proteome</keyword>
<dbReference type="Pfam" id="PF09411">
    <property type="entry name" value="PagL"/>
    <property type="match status" value="1"/>
</dbReference>
<organism evidence="1 2">
    <name type="scientific">Carboxylicivirga marina</name>
    <dbReference type="NCBI Taxonomy" id="2800988"/>
    <lineage>
        <taxon>Bacteria</taxon>
        <taxon>Pseudomonadati</taxon>
        <taxon>Bacteroidota</taxon>
        <taxon>Bacteroidia</taxon>
        <taxon>Marinilabiliales</taxon>
        <taxon>Marinilabiliaceae</taxon>
        <taxon>Carboxylicivirga</taxon>
    </lineage>
</organism>